<evidence type="ECO:0000313" key="2">
    <source>
        <dbReference type="EMBL" id="QEE27470.1"/>
    </source>
</evidence>
<dbReference type="KEGG" id="talb:FTW19_05270"/>
<dbReference type="EMBL" id="CP042806">
    <property type="protein sequence ID" value="QEE27470.1"/>
    <property type="molecule type" value="Genomic_DNA"/>
</dbReference>
<dbReference type="AlphaFoldDB" id="A0A5B9E9Z9"/>
<dbReference type="GO" id="GO:0004622">
    <property type="term" value="F:phosphatidylcholine lysophospholipase activity"/>
    <property type="evidence" value="ECO:0007669"/>
    <property type="project" value="TreeGrafter"/>
</dbReference>
<sequence length="223" mass="23814">MRGLSFLLTLLMAVAMHGQIHVVNAGFGGRNTAELEKRFAHELAEAKPAYVVLFAGTNDALNDTKFLTPSQTRENLTAMVQQAQAAGASVVLVTVHDPDLTRLLKRHRPEAYGSVPPVERVAQVNAVIEEVARTHHAVVVPFHEILQQAGGANAELSTDGVHLTAKGYGMLAAAVRSRLPLQIPPNVSVLCMGDSLTYGIGVRPDGAPETAETYPAQLSALLR</sequence>
<proteinExistence type="predicted"/>
<dbReference type="InterPro" id="IPR013830">
    <property type="entry name" value="SGNH_hydro"/>
</dbReference>
<organism evidence="2 3">
    <name type="scientific">Terriglobus albidus</name>
    <dbReference type="NCBI Taxonomy" id="1592106"/>
    <lineage>
        <taxon>Bacteria</taxon>
        <taxon>Pseudomonadati</taxon>
        <taxon>Acidobacteriota</taxon>
        <taxon>Terriglobia</taxon>
        <taxon>Terriglobales</taxon>
        <taxon>Acidobacteriaceae</taxon>
        <taxon>Terriglobus</taxon>
    </lineage>
</organism>
<dbReference type="InterPro" id="IPR036514">
    <property type="entry name" value="SGNH_hydro_sf"/>
</dbReference>
<accession>A0A5B9E9Z9</accession>
<feature type="domain" description="SGNH hydrolase-type esterase" evidence="1">
    <location>
        <begin position="15"/>
        <end position="168"/>
    </location>
</feature>
<dbReference type="Proteomes" id="UP000321820">
    <property type="component" value="Chromosome"/>
</dbReference>
<evidence type="ECO:0000313" key="3">
    <source>
        <dbReference type="Proteomes" id="UP000321820"/>
    </source>
</evidence>
<dbReference type="InterPro" id="IPR051532">
    <property type="entry name" value="Ester_Hydrolysis_Enzymes"/>
</dbReference>
<evidence type="ECO:0000259" key="1">
    <source>
        <dbReference type="Pfam" id="PF13472"/>
    </source>
</evidence>
<dbReference type="SUPFAM" id="SSF52266">
    <property type="entry name" value="SGNH hydrolase"/>
    <property type="match status" value="1"/>
</dbReference>
<keyword evidence="3" id="KW-1185">Reference proteome</keyword>
<dbReference type="Gene3D" id="3.40.50.1110">
    <property type="entry name" value="SGNH hydrolase"/>
    <property type="match status" value="1"/>
</dbReference>
<dbReference type="Pfam" id="PF13472">
    <property type="entry name" value="Lipase_GDSL_2"/>
    <property type="match status" value="1"/>
</dbReference>
<dbReference type="PANTHER" id="PTHR30383:SF5">
    <property type="entry name" value="SGNH HYDROLASE-TYPE ESTERASE DOMAIN-CONTAINING PROTEIN"/>
    <property type="match status" value="1"/>
</dbReference>
<dbReference type="OrthoDB" id="2513075at2"/>
<dbReference type="RefSeq" id="WP_147646661.1">
    <property type="nucleotide sequence ID" value="NZ_CP042806.1"/>
</dbReference>
<reference evidence="2 3" key="1">
    <citation type="submission" date="2019-08" db="EMBL/GenBank/DDBJ databases">
        <title>Complete genome sequence of Terriglobus albidus strain ORNL.</title>
        <authorList>
            <person name="Podar M."/>
        </authorList>
    </citation>
    <scope>NUCLEOTIDE SEQUENCE [LARGE SCALE GENOMIC DNA]</scope>
    <source>
        <strain evidence="2 3">ORNL</strain>
    </source>
</reference>
<protein>
    <recommendedName>
        <fullName evidence="1">SGNH hydrolase-type esterase domain-containing protein</fullName>
    </recommendedName>
</protein>
<name>A0A5B9E9Z9_9BACT</name>
<dbReference type="PANTHER" id="PTHR30383">
    <property type="entry name" value="THIOESTERASE 1/PROTEASE 1/LYSOPHOSPHOLIPASE L1"/>
    <property type="match status" value="1"/>
</dbReference>
<gene>
    <name evidence="2" type="ORF">FTW19_05270</name>
</gene>